<protein>
    <submittedName>
        <fullName evidence="1">Uncharacterized protein</fullName>
    </submittedName>
</protein>
<keyword evidence="2" id="KW-1185">Reference proteome</keyword>
<sequence length="219" mass="25101">MVKISLQIKATLENIDVLRTCHPNYNFLLKLKCLNCGETSNKWHDIIESQTQKTKTGKSETHFLAKCKLCGRENSLDILEGTNGKYTGDDSGNFKGIVTFDCRGIEPIEFMPGEGWIAEVEESGKKFKDVDLSEKEWVEYDDKLKQSVGIYEFESQFLKLNKNQKVNIKNLVQNVSCILFILIEVMMDNMTNMYNTSFVSAALSKGWKYQEHAHYNKSV</sequence>
<dbReference type="Proteomes" id="UP001056778">
    <property type="component" value="Chromosome 4"/>
</dbReference>
<reference evidence="1" key="1">
    <citation type="submission" date="2022-04" db="EMBL/GenBank/DDBJ databases">
        <title>Chromosome-scale genome assembly of Holotrichia oblita Faldermann.</title>
        <authorList>
            <person name="Rongchong L."/>
        </authorList>
    </citation>
    <scope>NUCLEOTIDE SEQUENCE</scope>
    <source>
        <strain evidence="1">81SQS9</strain>
    </source>
</reference>
<gene>
    <name evidence="1" type="ORF">MML48_4g00016518</name>
</gene>
<evidence type="ECO:0000313" key="2">
    <source>
        <dbReference type="Proteomes" id="UP001056778"/>
    </source>
</evidence>
<accession>A0ACB9T7Y5</accession>
<proteinExistence type="predicted"/>
<dbReference type="EMBL" id="CM043018">
    <property type="protein sequence ID" value="KAI4462921.1"/>
    <property type="molecule type" value="Genomic_DNA"/>
</dbReference>
<comment type="caution">
    <text evidence="1">The sequence shown here is derived from an EMBL/GenBank/DDBJ whole genome shotgun (WGS) entry which is preliminary data.</text>
</comment>
<organism evidence="1 2">
    <name type="scientific">Holotrichia oblita</name>
    <name type="common">Chafer beetle</name>
    <dbReference type="NCBI Taxonomy" id="644536"/>
    <lineage>
        <taxon>Eukaryota</taxon>
        <taxon>Metazoa</taxon>
        <taxon>Ecdysozoa</taxon>
        <taxon>Arthropoda</taxon>
        <taxon>Hexapoda</taxon>
        <taxon>Insecta</taxon>
        <taxon>Pterygota</taxon>
        <taxon>Neoptera</taxon>
        <taxon>Endopterygota</taxon>
        <taxon>Coleoptera</taxon>
        <taxon>Polyphaga</taxon>
        <taxon>Scarabaeiformia</taxon>
        <taxon>Scarabaeidae</taxon>
        <taxon>Melolonthinae</taxon>
        <taxon>Holotrichia</taxon>
    </lineage>
</organism>
<evidence type="ECO:0000313" key="1">
    <source>
        <dbReference type="EMBL" id="KAI4462921.1"/>
    </source>
</evidence>
<name>A0ACB9T7Y5_HOLOL</name>